<comment type="caution">
    <text evidence="1">The sequence shown here is derived from an EMBL/GenBank/DDBJ whole genome shotgun (WGS) entry which is preliminary data.</text>
</comment>
<dbReference type="EMBL" id="RQTK01000001">
    <property type="protein sequence ID" value="RUS92190.1"/>
    <property type="molecule type" value="Genomic_DNA"/>
</dbReference>
<dbReference type="Proteomes" id="UP000271974">
    <property type="component" value="Unassembled WGS sequence"/>
</dbReference>
<name>A0A3S1A1S5_ELYCH</name>
<organism evidence="1 2">
    <name type="scientific">Elysia chlorotica</name>
    <name type="common">Eastern emerald elysia</name>
    <name type="synonym">Sea slug</name>
    <dbReference type="NCBI Taxonomy" id="188477"/>
    <lineage>
        <taxon>Eukaryota</taxon>
        <taxon>Metazoa</taxon>
        <taxon>Spiralia</taxon>
        <taxon>Lophotrochozoa</taxon>
        <taxon>Mollusca</taxon>
        <taxon>Gastropoda</taxon>
        <taxon>Heterobranchia</taxon>
        <taxon>Euthyneura</taxon>
        <taxon>Panpulmonata</taxon>
        <taxon>Sacoglossa</taxon>
        <taxon>Placobranchoidea</taxon>
        <taxon>Plakobranchidae</taxon>
        <taxon>Elysia</taxon>
    </lineage>
</organism>
<dbReference type="OrthoDB" id="6145134at2759"/>
<evidence type="ECO:0000313" key="2">
    <source>
        <dbReference type="Proteomes" id="UP000271974"/>
    </source>
</evidence>
<accession>A0A3S1A1S5</accession>
<dbReference type="AlphaFoldDB" id="A0A3S1A1S5"/>
<evidence type="ECO:0000313" key="1">
    <source>
        <dbReference type="EMBL" id="RUS92190.1"/>
    </source>
</evidence>
<protein>
    <submittedName>
        <fullName evidence="1">Uncharacterized protein</fullName>
    </submittedName>
</protein>
<proteinExistence type="predicted"/>
<sequence>DIISKLRPVPRESACFDVSKKPFSCYEEAGEKIKESGAYADDIPHFHKVADKFFDHLWQCMVNMYKSNGDVCPNWQIPMLLTLQRTAMPALFGMRLNNYQIAKLGLDNQQTDDGASVDGHRLFNIQVRWQNVHSTEGIIGKTQKARWRHAARSEFRLKLTSSPWCYQRRQG</sequence>
<gene>
    <name evidence="1" type="ORF">EGW08_000043</name>
</gene>
<keyword evidence="2" id="KW-1185">Reference proteome</keyword>
<reference evidence="1 2" key="1">
    <citation type="submission" date="2019-01" db="EMBL/GenBank/DDBJ databases">
        <title>A draft genome assembly of the solar-powered sea slug Elysia chlorotica.</title>
        <authorList>
            <person name="Cai H."/>
            <person name="Li Q."/>
            <person name="Fang X."/>
            <person name="Li J."/>
            <person name="Curtis N.E."/>
            <person name="Altenburger A."/>
            <person name="Shibata T."/>
            <person name="Feng M."/>
            <person name="Maeda T."/>
            <person name="Schwartz J.A."/>
            <person name="Shigenobu S."/>
            <person name="Lundholm N."/>
            <person name="Nishiyama T."/>
            <person name="Yang H."/>
            <person name="Hasebe M."/>
            <person name="Li S."/>
            <person name="Pierce S.K."/>
            <person name="Wang J."/>
        </authorList>
    </citation>
    <scope>NUCLEOTIDE SEQUENCE [LARGE SCALE GENOMIC DNA]</scope>
    <source>
        <strain evidence="1">EC2010</strain>
        <tissue evidence="1">Whole organism of an adult</tissue>
    </source>
</reference>
<feature type="non-terminal residue" evidence="1">
    <location>
        <position position="1"/>
    </location>
</feature>